<dbReference type="SUPFAM" id="SSF49265">
    <property type="entry name" value="Fibronectin type III"/>
    <property type="match status" value="1"/>
</dbReference>
<dbReference type="CDD" id="cd00081">
    <property type="entry name" value="Hint"/>
    <property type="match status" value="1"/>
</dbReference>
<dbReference type="EMBL" id="JAHESD010000055">
    <property type="protein sequence ID" value="MBT1705421.1"/>
    <property type="molecule type" value="Genomic_DNA"/>
</dbReference>
<keyword evidence="3" id="KW-1015">Disulfide bond</keyword>
<feature type="chain" id="PRO_5047016139" evidence="6">
    <location>
        <begin position="19"/>
        <end position="2189"/>
    </location>
</feature>
<name>A0ABS5VZG2_9BACT</name>
<sequence>MTLVILVCLASIAHTAKAQVYPIQVNAQITPPYTPFLSDYTAPGAQRMMVNFLLKDPTLPEYRGKLRITIDGVGITIRTKQGFTPSEPLILQGGGVPLMVYGEDLEEYFRPSNLDFSGITRAQYEKGAKLPEGVYRFTIEVLDYNRNTLVSNKGTAMAWVILNDPPILNLPRNENKLQILDPTNIPFAWTPRHTGSPNSAFTTEYTFRMVEVWPLNRNPYDAFLSQPTLYEVTTNLTQIVYGPAEPALLPGRRYAWQVHARDTEGRDLFKNHGKSEVYVFQFGDALGVPENLSLQTANSSALTVRWDQPEAGTEAISYRVRYRPKKRSHDAWYESTTGEQWKTLSKLQPDSEYEIQVRAEQHPQVSEYNAVKIFKTAPAGANDFACQSDVAPPPTPVPGTPVFPLSVNDTIHAGGYDVLVRAVTATGNNYTGEGFAIVPWFNSAKVRVTFKNISVNERFWLTSGEIKSVWNADSKFLLNIEKPINPANAPLAGEIPVNIVATDSLVRITGAAIGTVTKDDDGNIVVATTDGQTTVLPKGQSYSIVDDVGNGYVVDKEGNITKATATEATAAASRGERTYNIVLKFEKAGKFGFDEKKYDVLAPYYQQLENGDYVTWKAVSGTEQDKVNAVVTGSDIDVRKIAFEVGADPLMPSASGASAIELNLFGKAEGTVEELLVLYPTASDSTKKDVIGKLNLVSYDKISKNLVIVPVNDVALPAGVSASFIQKAVNETYGQGVAEWKVSIAKPLKIALSATFDDGQSGLLSNYTGDMKAVINAYGKLQDETYYLFLVDNPKSGTTALGYMPRSKQAGFIFVTNHAKNGVNIDRTISHELGHGAFNLQHTFDELPALSQGSTDNLMDYPSGHELVKYQWDHMHNPQMVLSLFEDDEDSESVVVRQMVDLEDYSNKPDGTYTFITPSGNYITLPSNVLSVMFSTLDRLFYTQDNRINTNKPSENLLPLGALSGFTFDGKAWYTARVEGGVFKGYVMAGTNEIYPKGLTPVPNPEGTQSGIALFLGIENGGFVSYVSKFQSSFTSVDLNSQDGSGGLLKDFSVVNFNADLTKGLKTFLFEYQVSDKGLKTIQNPTVYLANKDVRLEMITGDKTVGQFLEEVLDEQSPLKDYIGYFQIVNMKEKELEGLFECVGARQKLDFALVNKIVTDAINKALYGESGRLTEASQMIANIKVKTLEELVSFAKVDMSVITKVTTALKLPTTSAEDLYEILTNPYRACSFTGLEIDTRIAVLNLLLTDNDLWDYEGYNVIKDIVAATPSADRVKLLKQGFMANNYAWVSMLWKEAIGRMNGVAYEDVVDVFNIINPWIQNSFNDLGISLTLNKRLIGAGLLDFQYVEYPAGMDEFIVGAVSENEYYFVDGNHSIRVGQMDEEGDIEFTEDGNIRLRQEYSIVDRNVYLSKQGSPSPIKDYDIHYDQSLQPFEPLLIKVAANYAVLNLDAGQEMVVPAYMALVYDHDIREEISARTSRKAWNIVEISLAALLVPETGGGSLAVLANALTAAGAITAAADLAIEEEKNSLTKAQLAANANFYNRWDAFKTTVGYANMAAAGVTIGAKAIPKLSQFTRRLNVVKTWNALVDVARSKTGRAWTDLLAAGKNAGAVLTRFSKIPKNGLKILKSEGSATWIAEMAPAENKIYVNVDEIVDESLATIEKAEDVTVVYRRQNVDLLEEVGDVAIGFKNGAYCVIGNYLCFTGETPIATPNGMIRVDRIEKGMKVYSRDEITGNNSVRSVTRLMRSVTKRLIRISVAGNLLFATATHPFYANGHWQKAEHLKVGDTLVTHDNNLLVVEQVKPIDTLATVYNFEVKGDHSYFAGESAIWVHNNCLLNVVGKERFARILQWAINRGDNLEVRSQFYNDFAVKLQSLTNRQLDELIGTVIDGKATGGLFFEGTASFQNKIYDFVKTGSTESSQFWSDMVSNSNATWKHLIATHRKGVSAWEVLSDRAFRTSADNITRVSDILSTPQVIDAASLKKAIDFAATNKVHKWSGQNLIDAVYTMKDKSGIAKIISNLGSDYARYRKGAGFVLYKANQIGIDNIRAFESTDVGNNLTRVYDIILEGIPPVYVECKSWDQFYSSTITSQFFNKDLLKFRSFQDIRYFVDESLMSLDTWYDHMRAYLANKAPDLFAPNPTDDSEKILAVFKREAKVAGMDIENANDFELFLDAREAWFDIIFKQDF</sequence>
<keyword evidence="2" id="KW-0677">Repeat</keyword>
<evidence type="ECO:0000256" key="2">
    <source>
        <dbReference type="ARBA" id="ARBA00022737"/>
    </source>
</evidence>
<dbReference type="SMART" id="SM00306">
    <property type="entry name" value="HintN"/>
    <property type="match status" value="1"/>
</dbReference>
<dbReference type="Gene3D" id="2.170.16.10">
    <property type="entry name" value="Hedgehog/Intein (Hint) domain"/>
    <property type="match status" value="1"/>
</dbReference>
<gene>
    <name evidence="8" type="ORF">KK060_19175</name>
</gene>
<evidence type="ECO:0000313" key="8">
    <source>
        <dbReference type="EMBL" id="MBT1705421.1"/>
    </source>
</evidence>
<proteinExistence type="predicted"/>
<dbReference type="NCBIfam" id="TIGR01443">
    <property type="entry name" value="intein_Cterm"/>
    <property type="match status" value="1"/>
</dbReference>
<dbReference type="PANTHER" id="PTHR23036">
    <property type="entry name" value="CYTOKINE RECEPTOR"/>
    <property type="match status" value="1"/>
</dbReference>
<keyword evidence="5" id="KW-0325">Glycoprotein</keyword>
<evidence type="ECO:0000256" key="3">
    <source>
        <dbReference type="ARBA" id="ARBA00023157"/>
    </source>
</evidence>
<dbReference type="InterPro" id="IPR013783">
    <property type="entry name" value="Ig-like_fold"/>
</dbReference>
<protein>
    <submittedName>
        <fullName evidence="8">Fibronectin type III domain-containing protein</fullName>
    </submittedName>
</protein>
<dbReference type="InterPro" id="IPR006141">
    <property type="entry name" value="Intein_N"/>
</dbReference>
<dbReference type="PANTHER" id="PTHR23036:SF151">
    <property type="entry name" value="FIBRONECTIN TYPE-III DOMAIN-CONTAINING PROTEIN"/>
    <property type="match status" value="1"/>
</dbReference>
<evidence type="ECO:0000256" key="6">
    <source>
        <dbReference type="SAM" id="SignalP"/>
    </source>
</evidence>
<dbReference type="Pfam" id="PF00041">
    <property type="entry name" value="fn3"/>
    <property type="match status" value="1"/>
</dbReference>
<dbReference type="Gene3D" id="2.60.40.10">
    <property type="entry name" value="Immunoglobulins"/>
    <property type="match status" value="1"/>
</dbReference>
<evidence type="ECO:0000313" key="9">
    <source>
        <dbReference type="Proteomes" id="UP000772618"/>
    </source>
</evidence>
<dbReference type="InterPro" id="IPR050379">
    <property type="entry name" value="Type-I_Cytokine_Rcpt"/>
</dbReference>
<keyword evidence="9" id="KW-1185">Reference proteome</keyword>
<dbReference type="PROSITE" id="PS50853">
    <property type="entry name" value="FN3"/>
    <property type="match status" value="1"/>
</dbReference>
<feature type="domain" description="Fibronectin type-III" evidence="7">
    <location>
        <begin position="288"/>
        <end position="379"/>
    </location>
</feature>
<dbReference type="SMART" id="SM00060">
    <property type="entry name" value="FN3"/>
    <property type="match status" value="1"/>
</dbReference>
<dbReference type="InterPro" id="IPR030934">
    <property type="entry name" value="Intein_C"/>
</dbReference>
<organism evidence="8 9">
    <name type="scientific">Chryseosolibacter indicus</name>
    <dbReference type="NCBI Taxonomy" id="2782351"/>
    <lineage>
        <taxon>Bacteria</taxon>
        <taxon>Pseudomonadati</taxon>
        <taxon>Bacteroidota</taxon>
        <taxon>Cytophagia</taxon>
        <taxon>Cytophagales</taxon>
        <taxon>Chryseotaleaceae</taxon>
        <taxon>Chryseosolibacter</taxon>
    </lineage>
</organism>
<dbReference type="Proteomes" id="UP000772618">
    <property type="component" value="Unassembled WGS sequence"/>
</dbReference>
<dbReference type="InterPro" id="IPR003587">
    <property type="entry name" value="Hint_dom_N"/>
</dbReference>
<dbReference type="CDD" id="cd00063">
    <property type="entry name" value="FN3"/>
    <property type="match status" value="1"/>
</dbReference>
<dbReference type="Pfam" id="PF07591">
    <property type="entry name" value="PT-HINT"/>
    <property type="match status" value="1"/>
</dbReference>
<reference evidence="8 9" key="1">
    <citation type="submission" date="2021-05" db="EMBL/GenBank/DDBJ databases">
        <title>A Polyphasic approach of four new species of the genus Ohtaekwangia: Ohtaekwangia histidinii sp. nov., Ohtaekwangia cretensis sp. nov., Ohtaekwangia indiensis sp. nov., Ohtaekwangia reichenbachii sp. nov. from diverse environment.</title>
        <authorList>
            <person name="Octaviana S."/>
        </authorList>
    </citation>
    <scope>NUCLEOTIDE SEQUENCE [LARGE SCALE GENOMIC DNA]</scope>
    <source>
        <strain evidence="8 9">PWU20</strain>
    </source>
</reference>
<evidence type="ECO:0000256" key="4">
    <source>
        <dbReference type="ARBA" id="ARBA00023170"/>
    </source>
</evidence>
<evidence type="ECO:0000256" key="5">
    <source>
        <dbReference type="ARBA" id="ARBA00023180"/>
    </source>
</evidence>
<keyword evidence="1 6" id="KW-0732">Signal</keyword>
<dbReference type="InterPro" id="IPR003961">
    <property type="entry name" value="FN3_dom"/>
</dbReference>
<dbReference type="InterPro" id="IPR036116">
    <property type="entry name" value="FN3_sf"/>
</dbReference>
<accession>A0ABS5VZG2</accession>
<keyword evidence="4" id="KW-0675">Receptor</keyword>
<feature type="signal peptide" evidence="6">
    <location>
        <begin position="1"/>
        <end position="18"/>
    </location>
</feature>
<dbReference type="PROSITE" id="PS50818">
    <property type="entry name" value="INTEIN_C_TER"/>
    <property type="match status" value="1"/>
</dbReference>
<dbReference type="PROSITE" id="PS50817">
    <property type="entry name" value="INTEIN_N_TER"/>
    <property type="match status" value="1"/>
</dbReference>
<dbReference type="InterPro" id="IPR036844">
    <property type="entry name" value="Hint_dom_sf"/>
</dbReference>
<dbReference type="SUPFAM" id="SSF51294">
    <property type="entry name" value="Hedgehog/intein (Hint) domain"/>
    <property type="match status" value="1"/>
</dbReference>
<evidence type="ECO:0000259" key="7">
    <source>
        <dbReference type="PROSITE" id="PS50853"/>
    </source>
</evidence>
<evidence type="ECO:0000256" key="1">
    <source>
        <dbReference type="ARBA" id="ARBA00022729"/>
    </source>
</evidence>
<comment type="caution">
    <text evidence="8">The sequence shown here is derived from an EMBL/GenBank/DDBJ whole genome shotgun (WGS) entry which is preliminary data.</text>
</comment>